<gene>
    <name evidence="1" type="ORF">LWI29_028844</name>
</gene>
<dbReference type="SMART" id="SM00248">
    <property type="entry name" value="ANK"/>
    <property type="match status" value="5"/>
</dbReference>
<comment type="caution">
    <text evidence="1">The sequence shown here is derived from an EMBL/GenBank/DDBJ whole genome shotgun (WGS) entry which is preliminary data.</text>
</comment>
<dbReference type="Proteomes" id="UP001168877">
    <property type="component" value="Unassembled WGS sequence"/>
</dbReference>
<proteinExistence type="predicted"/>
<dbReference type="InterPro" id="IPR036770">
    <property type="entry name" value="Ankyrin_rpt-contain_sf"/>
</dbReference>
<evidence type="ECO:0000313" key="2">
    <source>
        <dbReference type="Proteomes" id="UP001168877"/>
    </source>
</evidence>
<dbReference type="Gene3D" id="1.25.40.20">
    <property type="entry name" value="Ankyrin repeat-containing domain"/>
    <property type="match status" value="2"/>
</dbReference>
<reference evidence="1" key="2">
    <citation type="submission" date="2023-06" db="EMBL/GenBank/DDBJ databases">
        <authorList>
            <person name="Swenson N.G."/>
            <person name="Wegrzyn J.L."/>
            <person name="Mcevoy S.L."/>
        </authorList>
    </citation>
    <scope>NUCLEOTIDE SEQUENCE</scope>
    <source>
        <strain evidence="1">NS2018</strain>
        <tissue evidence="1">Leaf</tissue>
    </source>
</reference>
<sequence>MVDLLRMREPYQRASKGNWEAFEEYFTKLTDPEDRYRNLVFPMTIAKDTALHLAVHSGRKRPLEKLLGYVGNPMDVKNVNQSTILHEAAVNRNIEALKLLIKKYGDEPLLIKNKFGETPLFTAAAFGSTEVVKYLASQPNQMTEDGRQLKDIHRIRDDGRRISILYVAIRGQHFETALELLKLDESLAGLKNKMGMTGLQLLAGMPSAFRSRYHMDLWKLFFYTYLPAGGVHIETAENDNQFHSRDLESGQSNNCRCCFSLSLCKGQIRTEKRKHKFAFKLAKKLIQTDTTWLSTEDQPCELEGPKEQTIAEEHEDTWEDHDHSGAVANRSTSSSSFAMGASAQVPSPLLLAAAAGIMEIVKEMIRFCPQAVAHVNNKNQNILHIATMYRQKEVFQVVDWVKVPMHSRLAQEVDNDGYTILHHVADMKHYSGGTCPGPAYQLQEEIQWFKVSLLPSCFR</sequence>
<evidence type="ECO:0000313" key="1">
    <source>
        <dbReference type="EMBL" id="KAK0579623.1"/>
    </source>
</evidence>
<dbReference type="PANTHER" id="PTHR24121:SF29">
    <property type="match status" value="1"/>
</dbReference>
<dbReference type="AlphaFoldDB" id="A0AA39RRN0"/>
<accession>A0AA39RRN0</accession>
<protein>
    <submittedName>
        <fullName evidence="1">Uncharacterized protein</fullName>
    </submittedName>
</protein>
<dbReference type="EMBL" id="JAUESC010000385">
    <property type="protein sequence ID" value="KAK0579623.1"/>
    <property type="molecule type" value="Genomic_DNA"/>
</dbReference>
<dbReference type="PANTHER" id="PTHR24121">
    <property type="entry name" value="NO MECHANORECEPTOR POTENTIAL C, ISOFORM D-RELATED"/>
    <property type="match status" value="1"/>
</dbReference>
<organism evidence="1 2">
    <name type="scientific">Acer saccharum</name>
    <name type="common">Sugar maple</name>
    <dbReference type="NCBI Taxonomy" id="4024"/>
    <lineage>
        <taxon>Eukaryota</taxon>
        <taxon>Viridiplantae</taxon>
        <taxon>Streptophyta</taxon>
        <taxon>Embryophyta</taxon>
        <taxon>Tracheophyta</taxon>
        <taxon>Spermatophyta</taxon>
        <taxon>Magnoliopsida</taxon>
        <taxon>eudicotyledons</taxon>
        <taxon>Gunneridae</taxon>
        <taxon>Pentapetalae</taxon>
        <taxon>rosids</taxon>
        <taxon>malvids</taxon>
        <taxon>Sapindales</taxon>
        <taxon>Sapindaceae</taxon>
        <taxon>Hippocastanoideae</taxon>
        <taxon>Acereae</taxon>
        <taxon>Acer</taxon>
    </lineage>
</organism>
<dbReference type="SUPFAM" id="SSF48403">
    <property type="entry name" value="Ankyrin repeat"/>
    <property type="match status" value="1"/>
</dbReference>
<dbReference type="Pfam" id="PF12796">
    <property type="entry name" value="Ank_2"/>
    <property type="match status" value="1"/>
</dbReference>
<name>A0AA39RRN0_ACESA</name>
<keyword evidence="2" id="KW-1185">Reference proteome</keyword>
<reference evidence="1" key="1">
    <citation type="journal article" date="2022" name="Plant J.">
        <title>Strategies of tolerance reflected in two North American maple genomes.</title>
        <authorList>
            <person name="McEvoy S.L."/>
            <person name="Sezen U.U."/>
            <person name="Trouern-Trend A."/>
            <person name="McMahon S.M."/>
            <person name="Schaberg P.G."/>
            <person name="Yang J."/>
            <person name="Wegrzyn J.L."/>
            <person name="Swenson N.G."/>
        </authorList>
    </citation>
    <scope>NUCLEOTIDE SEQUENCE</scope>
    <source>
        <strain evidence="1">NS2018</strain>
    </source>
</reference>
<dbReference type="InterPro" id="IPR002110">
    <property type="entry name" value="Ankyrin_rpt"/>
</dbReference>